<dbReference type="PANTHER" id="PTHR43201:SF5">
    <property type="entry name" value="MEDIUM-CHAIN ACYL-COA LIGASE ACSF2, MITOCHONDRIAL"/>
    <property type="match status" value="1"/>
</dbReference>
<dbReference type="KEGG" id="ocg:OCA5_c12970"/>
<organism evidence="8 9">
    <name type="scientific">Afipia carboxidovorans (strain ATCC 49405 / DSM 1227 / KCTC 32145 / OM5)</name>
    <name type="common">Oligotropha carboxidovorans</name>
    <dbReference type="NCBI Taxonomy" id="504832"/>
    <lineage>
        <taxon>Bacteria</taxon>
        <taxon>Pseudomonadati</taxon>
        <taxon>Pseudomonadota</taxon>
        <taxon>Alphaproteobacteria</taxon>
        <taxon>Hyphomicrobiales</taxon>
        <taxon>Nitrobacteraceae</taxon>
        <taxon>Afipia</taxon>
    </lineage>
</organism>
<dbReference type="PATRIC" id="fig|504832.7.peg.1378"/>
<feature type="domain" description="AMP-dependent synthetase/ligase" evidence="6">
    <location>
        <begin position="11"/>
        <end position="371"/>
    </location>
</feature>
<comment type="catalytic activity">
    <reaction evidence="3">
        <text>3-(methylsulfanyl)propanoate + ATP + CoA = 3-(methylsulfanyl)propanoyl-CoA + AMP + diphosphate</text>
        <dbReference type="Rhea" id="RHEA:43052"/>
        <dbReference type="ChEBI" id="CHEBI:30616"/>
        <dbReference type="ChEBI" id="CHEBI:33019"/>
        <dbReference type="ChEBI" id="CHEBI:49016"/>
        <dbReference type="ChEBI" id="CHEBI:57287"/>
        <dbReference type="ChEBI" id="CHEBI:82815"/>
        <dbReference type="ChEBI" id="CHEBI:456215"/>
        <dbReference type="EC" id="6.2.1.44"/>
    </reaction>
    <physiologicalReaction direction="left-to-right" evidence="3">
        <dbReference type="Rhea" id="RHEA:43053"/>
    </physiologicalReaction>
</comment>
<dbReference type="EMBL" id="CP002826">
    <property type="protein sequence ID" value="AEI06013.1"/>
    <property type="molecule type" value="Genomic_DNA"/>
</dbReference>
<evidence type="ECO:0000256" key="3">
    <source>
        <dbReference type="ARBA" id="ARBA00051915"/>
    </source>
</evidence>
<dbReference type="RefSeq" id="WP_012563915.1">
    <property type="nucleotide sequence ID" value="NC_011386.1"/>
</dbReference>
<evidence type="ECO:0000256" key="2">
    <source>
        <dbReference type="ARBA" id="ARBA00022598"/>
    </source>
</evidence>
<dbReference type="InterPro" id="IPR045851">
    <property type="entry name" value="AMP-bd_C_sf"/>
</dbReference>
<evidence type="ECO:0000256" key="4">
    <source>
        <dbReference type="ARBA" id="ARBA00066616"/>
    </source>
</evidence>
<dbReference type="KEGG" id="oca:OCAR_6778"/>
<dbReference type="InterPro" id="IPR000873">
    <property type="entry name" value="AMP-dep_synth/lig_dom"/>
</dbReference>
<proteinExistence type="inferred from homology"/>
<reference evidence="8 9" key="1">
    <citation type="journal article" date="2011" name="J. Bacteriol.">
        <title>Complete genome sequences of the chemolithoautotrophic Oligotropha carboxidovorans strains OM4 and OM5.</title>
        <authorList>
            <person name="Volland S."/>
            <person name="Rachinger M."/>
            <person name="Strittmatter A."/>
            <person name="Daniel R."/>
            <person name="Gottschalk G."/>
            <person name="Meyer O."/>
        </authorList>
    </citation>
    <scope>NUCLEOTIDE SEQUENCE [LARGE SCALE GENOMIC DNA]</scope>
    <source>
        <strain evidence="9">ATCC 49405 / DSM 1227 / KCTC 32145 / OM5</strain>
    </source>
</reference>
<dbReference type="EC" id="6.2.1.44" evidence="4"/>
<keyword evidence="2 8" id="KW-0436">Ligase</keyword>
<dbReference type="Gene3D" id="3.30.300.30">
    <property type="match status" value="1"/>
</dbReference>
<evidence type="ECO:0000259" key="6">
    <source>
        <dbReference type="Pfam" id="PF00501"/>
    </source>
</evidence>
<name>B6JH07_AFIC5</name>
<comment type="similarity">
    <text evidence="1">Belongs to the ATP-dependent AMP-binding enzyme family.</text>
</comment>
<evidence type="ECO:0000313" key="8">
    <source>
        <dbReference type="EMBL" id="AEI06013.1"/>
    </source>
</evidence>
<evidence type="ECO:0000259" key="7">
    <source>
        <dbReference type="Pfam" id="PF13193"/>
    </source>
</evidence>
<evidence type="ECO:0000256" key="1">
    <source>
        <dbReference type="ARBA" id="ARBA00006432"/>
    </source>
</evidence>
<evidence type="ECO:0000313" key="9">
    <source>
        <dbReference type="Proteomes" id="UP000007730"/>
    </source>
</evidence>
<dbReference type="STRING" id="504832.OCA5_c12970"/>
<dbReference type="HOGENOM" id="CLU_000022_59_0_5"/>
<dbReference type="Proteomes" id="UP000007730">
    <property type="component" value="Chromosome"/>
</dbReference>
<dbReference type="GO" id="GO:0031956">
    <property type="term" value="F:medium-chain fatty acid-CoA ligase activity"/>
    <property type="evidence" value="ECO:0007669"/>
    <property type="project" value="TreeGrafter"/>
</dbReference>
<accession>B6JH07</accession>
<dbReference type="AlphaFoldDB" id="B6JH07"/>
<sequence>MLIHQLLQDGRHSKPAIIFEGAVLSYAELDDLANQFAHLFGELRLDIGDRVSLLIGNEPLVVASYFGLFKAGLIANPINNRLTASEVSFVLEHAQARVLITTPEFLPLALQAIAELANPPRIVLLGAHVDAALPADVVSEQDLYRQKRTPRLVEGLTEQTPILLIYTSGTTGRPKGVLLSHANVWADGVALSQGFRVTSDHVALCFMPLFHCNALIVSHISTFIGHGTIVLCRKFSAREHWRLVADHQVTSFSAPPTVLAILLEREAEARDARIKLDFVKTGSAPLTVELATRFENRFGKDILIEGWGLTECTATSTLNPLYAGGRRKIGSVGQALAGQKIAVVDDQGRFLPPHSTGELVIQSPTMMLGYFRDEEATRRTIIDGWLHTGDLGRMDEEGYVFLVGRKKEIIIRGGENVSPLEIEEVMCRHPSVRDVAVGGLPDRIWGEVVVACVVANGVASEQELIAHCRENLADFKVPVKIAIVDELPRNATGKILRRDLAQFFQSGAKEMAS</sequence>
<dbReference type="Pfam" id="PF00501">
    <property type="entry name" value="AMP-binding"/>
    <property type="match status" value="1"/>
</dbReference>
<dbReference type="PANTHER" id="PTHR43201">
    <property type="entry name" value="ACYL-COA SYNTHETASE"/>
    <property type="match status" value="1"/>
</dbReference>
<dbReference type="PROSITE" id="PS00455">
    <property type="entry name" value="AMP_BINDING"/>
    <property type="match status" value="1"/>
</dbReference>
<dbReference type="InterPro" id="IPR020845">
    <property type="entry name" value="AMP-binding_CS"/>
</dbReference>
<dbReference type="InterPro" id="IPR025110">
    <property type="entry name" value="AMP-bd_C"/>
</dbReference>
<dbReference type="GO" id="GO:0006631">
    <property type="term" value="P:fatty acid metabolic process"/>
    <property type="evidence" value="ECO:0007669"/>
    <property type="project" value="TreeGrafter"/>
</dbReference>
<dbReference type="eggNOG" id="COG0318">
    <property type="taxonomic scope" value="Bacteria"/>
</dbReference>
<dbReference type="SUPFAM" id="SSF56801">
    <property type="entry name" value="Acetyl-CoA synthetase-like"/>
    <property type="match status" value="1"/>
</dbReference>
<keyword evidence="9" id="KW-1185">Reference proteome</keyword>
<gene>
    <name evidence="8" type="primary">lcfB3</name>
    <name evidence="8" type="ordered locus">OCA5_c12970</name>
</gene>
<protein>
    <recommendedName>
        <fullName evidence="5">3-methylmercaptopropionyl-CoA ligase</fullName>
        <ecNumber evidence="4">6.2.1.44</ecNumber>
    </recommendedName>
</protein>
<feature type="domain" description="AMP-binding enzyme C-terminal" evidence="7">
    <location>
        <begin position="421"/>
        <end position="494"/>
    </location>
</feature>
<dbReference type="FunFam" id="3.30.300.30:FF:000008">
    <property type="entry name" value="2,3-dihydroxybenzoate-AMP ligase"/>
    <property type="match status" value="1"/>
</dbReference>
<evidence type="ECO:0000256" key="5">
    <source>
        <dbReference type="ARBA" id="ARBA00067668"/>
    </source>
</evidence>
<dbReference type="Gene3D" id="3.40.50.12780">
    <property type="entry name" value="N-terminal domain of ligase-like"/>
    <property type="match status" value="1"/>
</dbReference>
<dbReference type="OrthoDB" id="9803968at2"/>
<dbReference type="Pfam" id="PF13193">
    <property type="entry name" value="AMP-binding_C"/>
    <property type="match status" value="1"/>
</dbReference>
<dbReference type="InterPro" id="IPR042099">
    <property type="entry name" value="ANL_N_sf"/>
</dbReference>